<dbReference type="InParanoid" id="A0A067LZ30"/>
<evidence type="ECO:0000313" key="2">
    <source>
        <dbReference type="Proteomes" id="UP000027195"/>
    </source>
</evidence>
<proteinExistence type="predicted"/>
<name>A0A067LZ30_BOTB1</name>
<sequence>MPEGPTAQEIWAEDVVKVAFQTAWNDSFPNRQTCREEGGWIYAGRFFSFHVSINVGGRSVAPSDSFSFPKQAMG</sequence>
<accession>A0A067LZ30</accession>
<gene>
    <name evidence="1" type="ORF">BOTBODRAFT_118510</name>
</gene>
<organism evidence="1 2">
    <name type="scientific">Botryobasidium botryosum (strain FD-172 SS1)</name>
    <dbReference type="NCBI Taxonomy" id="930990"/>
    <lineage>
        <taxon>Eukaryota</taxon>
        <taxon>Fungi</taxon>
        <taxon>Dikarya</taxon>
        <taxon>Basidiomycota</taxon>
        <taxon>Agaricomycotina</taxon>
        <taxon>Agaricomycetes</taxon>
        <taxon>Cantharellales</taxon>
        <taxon>Botryobasidiaceae</taxon>
        <taxon>Botryobasidium</taxon>
    </lineage>
</organism>
<evidence type="ECO:0000313" key="1">
    <source>
        <dbReference type="EMBL" id="KDQ08519.1"/>
    </source>
</evidence>
<keyword evidence="2" id="KW-1185">Reference proteome</keyword>
<dbReference type="Proteomes" id="UP000027195">
    <property type="component" value="Unassembled WGS sequence"/>
</dbReference>
<dbReference type="HOGENOM" id="CLU_2687485_0_0_1"/>
<dbReference type="OrthoDB" id="73875at2759"/>
<dbReference type="EMBL" id="KL198089">
    <property type="protein sequence ID" value="KDQ08519.1"/>
    <property type="molecule type" value="Genomic_DNA"/>
</dbReference>
<dbReference type="AlphaFoldDB" id="A0A067LZ30"/>
<reference evidence="2" key="1">
    <citation type="journal article" date="2014" name="Proc. Natl. Acad. Sci. U.S.A.">
        <title>Extensive sampling of basidiomycete genomes demonstrates inadequacy of the white-rot/brown-rot paradigm for wood decay fungi.</title>
        <authorList>
            <person name="Riley R."/>
            <person name="Salamov A.A."/>
            <person name="Brown D.W."/>
            <person name="Nagy L.G."/>
            <person name="Floudas D."/>
            <person name="Held B.W."/>
            <person name="Levasseur A."/>
            <person name="Lombard V."/>
            <person name="Morin E."/>
            <person name="Otillar R."/>
            <person name="Lindquist E.A."/>
            <person name="Sun H."/>
            <person name="LaButti K.M."/>
            <person name="Schmutz J."/>
            <person name="Jabbour D."/>
            <person name="Luo H."/>
            <person name="Baker S.E."/>
            <person name="Pisabarro A.G."/>
            <person name="Walton J.D."/>
            <person name="Blanchette R.A."/>
            <person name="Henrissat B."/>
            <person name="Martin F."/>
            <person name="Cullen D."/>
            <person name="Hibbett D.S."/>
            <person name="Grigoriev I.V."/>
        </authorList>
    </citation>
    <scope>NUCLEOTIDE SEQUENCE [LARGE SCALE GENOMIC DNA]</scope>
    <source>
        <strain evidence="2">FD-172 SS1</strain>
    </source>
</reference>
<protein>
    <submittedName>
        <fullName evidence="1">Uncharacterized protein</fullName>
    </submittedName>
</protein>